<feature type="domain" description="TonB-dependent receptor plug" evidence="10">
    <location>
        <begin position="118"/>
        <end position="222"/>
    </location>
</feature>
<dbReference type="Gene3D" id="2.170.130.10">
    <property type="entry name" value="TonB-dependent receptor, plug domain"/>
    <property type="match status" value="1"/>
</dbReference>
<keyword evidence="3 8" id="KW-1134">Transmembrane beta strand</keyword>
<organism evidence="11 12">
    <name type="scientific">Polaribacter filamentus</name>
    <dbReference type="NCBI Taxonomy" id="53483"/>
    <lineage>
        <taxon>Bacteria</taxon>
        <taxon>Pseudomonadati</taxon>
        <taxon>Bacteroidota</taxon>
        <taxon>Flavobacteriia</taxon>
        <taxon>Flavobacteriales</taxon>
        <taxon>Flavobacteriaceae</taxon>
    </lineage>
</organism>
<evidence type="ECO:0000256" key="2">
    <source>
        <dbReference type="ARBA" id="ARBA00022448"/>
    </source>
</evidence>
<dbReference type="Gene3D" id="2.40.170.20">
    <property type="entry name" value="TonB-dependent receptor, beta-barrel domain"/>
    <property type="match status" value="1"/>
</dbReference>
<dbReference type="InterPro" id="IPR037066">
    <property type="entry name" value="Plug_dom_sf"/>
</dbReference>
<dbReference type="Gene3D" id="2.60.40.1120">
    <property type="entry name" value="Carboxypeptidase-like, regulatory domain"/>
    <property type="match status" value="1"/>
</dbReference>
<dbReference type="InterPro" id="IPR039426">
    <property type="entry name" value="TonB-dep_rcpt-like"/>
</dbReference>
<dbReference type="GO" id="GO:0015344">
    <property type="term" value="F:siderophore uptake transmembrane transporter activity"/>
    <property type="evidence" value="ECO:0007669"/>
    <property type="project" value="TreeGrafter"/>
</dbReference>
<evidence type="ECO:0000256" key="7">
    <source>
        <dbReference type="ARBA" id="ARBA00023237"/>
    </source>
</evidence>
<dbReference type="PANTHER" id="PTHR30069">
    <property type="entry name" value="TONB-DEPENDENT OUTER MEMBRANE RECEPTOR"/>
    <property type="match status" value="1"/>
</dbReference>
<dbReference type="OrthoDB" id="9768177at2"/>
<dbReference type="NCBIfam" id="TIGR04056">
    <property type="entry name" value="OMP_RagA_SusC"/>
    <property type="match status" value="1"/>
</dbReference>
<dbReference type="PANTHER" id="PTHR30069:SF29">
    <property type="entry name" value="HEMOGLOBIN AND HEMOGLOBIN-HAPTOGLOBIN-BINDING PROTEIN 1-RELATED"/>
    <property type="match status" value="1"/>
</dbReference>
<keyword evidence="6 8" id="KW-0472">Membrane</keyword>
<sequence length="1012" mass="110020">MKILFMRKKISLLIFMFISFWATAQTINVKGIVKDAITGDVLPGVSITIKGTTTGTQTDFDGLYSLSNVEKGATLVFNYLGYAQKEVTVNQQTINVGLDGSAESLDEIVVVGYGTQRKKEVTGAVTVIDAEAIERLNPTRVEQALQGQVAGVNITSASGSPGSSSNIRIRGVSTNGDSSPLILVDGNVIVDLSVLNPNDIKSINVLKDATAGIYGVRAANGVVLITTKSGRKESELKFQLDAWTGIQSTSKKIDLLNARDFALYVNDAGDKTRFFVYPNKGTDWQDEVFDQAMISSVNFSASGGTKKAAYTFGVSRLDQDGIVGVGKSNFTRTTARIGFNYDILDNLKLSTTGLFTNSEKNNLPEGGIGSVLYSAVNVNPDLAIRDENGNFSTVDDISQIEIINPLAQIANNNNTTRIDRYSATIGLDYTFLKNFTASSKFQINHATVLYDSFSPIADYGPGKSANRLQEFTTDFSDIYDDYTWDNYINYTNIFNDDHDLTVLLGTSIFKTTGEQFYGSSQDGTLVQPRVIDFDIARGVGFFDSRLSSIFTRLQYSYKGKYLLSAVLRRDGSTSFGPNNKFGYFPSASVGWNVSDEPFFEDNKVINSLKIRASYGVIGNDKIPGGAFVSLLNGEGVYASNNEVTQEDLLFGVAIGKIGNPDIRWEKQKSANIGFDASFLDRKVKISMDAFSKRTEDLLIAPQVSGLIGPYAPGASTPVKNAGTVENKGFEFKIDYNDSFSEDFKFNMSFNFTTIDNEVLFVSSDSGFEQGGDFGVGLGIFTSRMEAGFPMGYFHGFKTDGLYQTQAEIDALNASSPNGIYHNTAGPGDLKFVDTNGDGEITDADKAYIGDPIADLTMGFNIGFSYKNFDFSANAFASIGNDMVRDYERKDLYANRGTYMLDRWQGTGTSNTVPRAFAGASINTDNFSDFFVEDASFVRLQNIQVGYTIQPSSLAGSGISKLRIYLTGNNLFTITDYTGYDPSASSGSPIGAGVDKGFYPVASSYLLGVNLNF</sequence>
<gene>
    <name evidence="11" type="ORF">BST83_04395</name>
</gene>
<dbReference type="InterPro" id="IPR012910">
    <property type="entry name" value="Plug_dom"/>
</dbReference>
<feature type="chain" id="PRO_5015777550" evidence="9">
    <location>
        <begin position="25"/>
        <end position="1012"/>
    </location>
</feature>
<keyword evidence="4 8" id="KW-0812">Transmembrane</keyword>
<comment type="similarity">
    <text evidence="8">Belongs to the TonB-dependent receptor family.</text>
</comment>
<evidence type="ECO:0000313" key="11">
    <source>
        <dbReference type="EMBL" id="PQB06491.1"/>
    </source>
</evidence>
<feature type="signal peptide" evidence="9">
    <location>
        <begin position="1"/>
        <end position="24"/>
    </location>
</feature>
<evidence type="ECO:0000256" key="8">
    <source>
        <dbReference type="PROSITE-ProRule" id="PRU01360"/>
    </source>
</evidence>
<dbReference type="InterPro" id="IPR023997">
    <property type="entry name" value="TonB-dep_OMP_SusC/RagA_CS"/>
</dbReference>
<evidence type="ECO:0000256" key="3">
    <source>
        <dbReference type="ARBA" id="ARBA00022452"/>
    </source>
</evidence>
<dbReference type="Pfam" id="PF07715">
    <property type="entry name" value="Plug"/>
    <property type="match status" value="1"/>
</dbReference>
<dbReference type="Pfam" id="PF13715">
    <property type="entry name" value="CarbopepD_reg_2"/>
    <property type="match status" value="1"/>
</dbReference>
<evidence type="ECO:0000256" key="6">
    <source>
        <dbReference type="ARBA" id="ARBA00023136"/>
    </source>
</evidence>
<dbReference type="InterPro" id="IPR023996">
    <property type="entry name" value="TonB-dep_OMP_SusC/RagA"/>
</dbReference>
<dbReference type="SUPFAM" id="SSF56935">
    <property type="entry name" value="Porins"/>
    <property type="match status" value="1"/>
</dbReference>
<evidence type="ECO:0000313" key="12">
    <source>
        <dbReference type="Proteomes" id="UP000239522"/>
    </source>
</evidence>
<keyword evidence="12" id="KW-1185">Reference proteome</keyword>
<protein>
    <submittedName>
        <fullName evidence="11">SusC/RagA family protein</fullName>
    </submittedName>
</protein>
<comment type="subcellular location">
    <subcellularLocation>
        <location evidence="1 8">Cell outer membrane</location>
        <topology evidence="1 8">Multi-pass membrane protein</topology>
    </subcellularLocation>
</comment>
<proteinExistence type="inferred from homology"/>
<accession>A0A2S7KV24</accession>
<evidence type="ECO:0000256" key="5">
    <source>
        <dbReference type="ARBA" id="ARBA00022729"/>
    </source>
</evidence>
<dbReference type="PROSITE" id="PS52016">
    <property type="entry name" value="TONB_DEPENDENT_REC_3"/>
    <property type="match status" value="1"/>
</dbReference>
<reference evidence="11 12" key="1">
    <citation type="submission" date="2016-11" db="EMBL/GenBank/DDBJ databases">
        <title>Trade-off between light-utilization and light-protection in marine flavobacteria.</title>
        <authorList>
            <person name="Kumagai Y."/>
        </authorList>
    </citation>
    <scope>NUCLEOTIDE SEQUENCE [LARGE SCALE GENOMIC DNA]</scope>
    <source>
        <strain evidence="11 12">ATCC 700397</strain>
    </source>
</reference>
<dbReference type="EMBL" id="MQUA01000013">
    <property type="protein sequence ID" value="PQB06491.1"/>
    <property type="molecule type" value="Genomic_DNA"/>
</dbReference>
<dbReference type="InterPro" id="IPR036942">
    <property type="entry name" value="Beta-barrel_TonB_sf"/>
</dbReference>
<dbReference type="GO" id="GO:0009279">
    <property type="term" value="C:cell outer membrane"/>
    <property type="evidence" value="ECO:0007669"/>
    <property type="project" value="UniProtKB-SubCell"/>
</dbReference>
<evidence type="ECO:0000256" key="4">
    <source>
        <dbReference type="ARBA" id="ARBA00022692"/>
    </source>
</evidence>
<dbReference type="NCBIfam" id="TIGR04057">
    <property type="entry name" value="SusC_RagA_signa"/>
    <property type="match status" value="1"/>
</dbReference>
<dbReference type="AlphaFoldDB" id="A0A2S7KV24"/>
<keyword evidence="5 9" id="KW-0732">Signal</keyword>
<comment type="caution">
    <text evidence="11">The sequence shown here is derived from an EMBL/GenBank/DDBJ whole genome shotgun (WGS) entry which is preliminary data.</text>
</comment>
<evidence type="ECO:0000256" key="1">
    <source>
        <dbReference type="ARBA" id="ARBA00004571"/>
    </source>
</evidence>
<dbReference type="InterPro" id="IPR008969">
    <property type="entry name" value="CarboxyPept-like_regulatory"/>
</dbReference>
<name>A0A2S7KV24_9FLAO</name>
<evidence type="ECO:0000259" key="10">
    <source>
        <dbReference type="Pfam" id="PF07715"/>
    </source>
</evidence>
<dbReference type="GO" id="GO:0044718">
    <property type="term" value="P:siderophore transmembrane transport"/>
    <property type="evidence" value="ECO:0007669"/>
    <property type="project" value="TreeGrafter"/>
</dbReference>
<evidence type="ECO:0000256" key="9">
    <source>
        <dbReference type="SAM" id="SignalP"/>
    </source>
</evidence>
<keyword evidence="7 8" id="KW-0998">Cell outer membrane</keyword>
<dbReference type="Proteomes" id="UP000239522">
    <property type="component" value="Unassembled WGS sequence"/>
</dbReference>
<dbReference type="SUPFAM" id="SSF49464">
    <property type="entry name" value="Carboxypeptidase regulatory domain-like"/>
    <property type="match status" value="1"/>
</dbReference>
<keyword evidence="2 8" id="KW-0813">Transport</keyword>